<organism evidence="2 3">
    <name type="scientific">Maricaulis maris (strain MCS10)</name>
    <name type="common">Caulobacter maris</name>
    <dbReference type="NCBI Taxonomy" id="394221"/>
    <lineage>
        <taxon>Bacteria</taxon>
        <taxon>Pseudomonadati</taxon>
        <taxon>Pseudomonadota</taxon>
        <taxon>Alphaproteobacteria</taxon>
        <taxon>Maricaulales</taxon>
        <taxon>Maricaulaceae</taxon>
        <taxon>Maricaulis</taxon>
    </lineage>
</organism>
<dbReference type="EMBL" id="CP000449">
    <property type="protein sequence ID" value="ABI65315.1"/>
    <property type="molecule type" value="Genomic_DNA"/>
</dbReference>
<evidence type="ECO:0000313" key="3">
    <source>
        <dbReference type="Proteomes" id="UP000001964"/>
    </source>
</evidence>
<dbReference type="GO" id="GO:0016491">
    <property type="term" value="F:oxidoreductase activity"/>
    <property type="evidence" value="ECO:0007669"/>
    <property type="project" value="InterPro"/>
</dbReference>
<proteinExistence type="predicted"/>
<dbReference type="InterPro" id="IPR036812">
    <property type="entry name" value="NAD(P)_OxRdtase_dom_sf"/>
</dbReference>
<evidence type="ECO:0000313" key="2">
    <source>
        <dbReference type="EMBL" id="ABI65315.1"/>
    </source>
</evidence>
<dbReference type="PRINTS" id="PR00069">
    <property type="entry name" value="ALDKETRDTASE"/>
</dbReference>
<dbReference type="eggNOG" id="COG0667">
    <property type="taxonomic scope" value="Bacteria"/>
</dbReference>
<name>Q0AQX2_MARMM</name>
<protein>
    <submittedName>
        <fullName evidence="2">Aldo/keto reductase</fullName>
    </submittedName>
</protein>
<dbReference type="CDD" id="cd19095">
    <property type="entry name" value="AKR_PA4992-like"/>
    <property type="match status" value="1"/>
</dbReference>
<sequence length="275" mass="29318">MIEADAFSRLGFGVTGPHAGLGASRKATSRLIHQAVDLGVTLFDTGPAYGNGEAEQRLGTALKQLPRNKAFVATKAGIHSGGRRDFSAGAVEMSLRDSLKRLQRDHVDLLLLHGPAPDEMTDKLIRRLQAFTERGMIRHIGVCGRGDELDRAIELGVFDALMAPVNDSLSEDERQRLTRARANGLSVIGIETMAGTARPAGAPRSRSDLWYLARQIRRRLRGDATASAGMPAAAGLAWSLSQPFADSVICLTTRSAHLTANAELVGALEAGATTS</sequence>
<gene>
    <name evidence="2" type="ordered locus">Mmar10_1022</name>
</gene>
<dbReference type="InterPro" id="IPR020471">
    <property type="entry name" value="AKR"/>
</dbReference>
<accession>Q0AQX2</accession>
<dbReference type="Gene3D" id="3.20.20.100">
    <property type="entry name" value="NADP-dependent oxidoreductase domain"/>
    <property type="match status" value="1"/>
</dbReference>
<dbReference type="OrthoDB" id="9768851at2"/>
<dbReference type="Pfam" id="PF00248">
    <property type="entry name" value="Aldo_ket_red"/>
    <property type="match status" value="1"/>
</dbReference>
<dbReference type="RefSeq" id="WP_011642962.1">
    <property type="nucleotide sequence ID" value="NC_008347.1"/>
</dbReference>
<dbReference type="KEGG" id="mmr:Mmar10_1022"/>
<dbReference type="Proteomes" id="UP000001964">
    <property type="component" value="Chromosome"/>
</dbReference>
<dbReference type="InterPro" id="IPR023210">
    <property type="entry name" value="NADP_OxRdtase_dom"/>
</dbReference>
<dbReference type="STRING" id="394221.Mmar10_1022"/>
<reference evidence="2 3" key="1">
    <citation type="submission" date="2006-08" db="EMBL/GenBank/DDBJ databases">
        <title>Complete sequence of Maricaulis maris MCS10.</title>
        <authorList>
            <consortium name="US DOE Joint Genome Institute"/>
            <person name="Copeland A."/>
            <person name="Lucas S."/>
            <person name="Lapidus A."/>
            <person name="Barry K."/>
            <person name="Detter J.C."/>
            <person name="Glavina del Rio T."/>
            <person name="Hammon N."/>
            <person name="Israni S."/>
            <person name="Dalin E."/>
            <person name="Tice H."/>
            <person name="Pitluck S."/>
            <person name="Saunders E."/>
            <person name="Brettin T."/>
            <person name="Bruce D."/>
            <person name="Han C."/>
            <person name="Tapia R."/>
            <person name="Gilna P."/>
            <person name="Schmutz J."/>
            <person name="Larimer F."/>
            <person name="Land M."/>
            <person name="Hauser L."/>
            <person name="Kyrpides N."/>
            <person name="Mikhailova N."/>
            <person name="Viollier P."/>
            <person name="Stephens C."/>
            <person name="Richardson P."/>
        </authorList>
    </citation>
    <scope>NUCLEOTIDE SEQUENCE [LARGE SCALE GENOMIC DNA]</scope>
    <source>
        <strain evidence="2 3">MCS10</strain>
    </source>
</reference>
<feature type="domain" description="NADP-dependent oxidoreductase" evidence="1">
    <location>
        <begin position="21"/>
        <end position="264"/>
    </location>
</feature>
<dbReference type="AlphaFoldDB" id="Q0AQX2"/>
<keyword evidence="3" id="KW-1185">Reference proteome</keyword>
<dbReference type="HOGENOM" id="CLU_1011218_0_0_5"/>
<dbReference type="PANTHER" id="PTHR43312">
    <property type="entry name" value="D-THREO-ALDOSE 1-DEHYDROGENASE"/>
    <property type="match status" value="1"/>
</dbReference>
<dbReference type="PANTHER" id="PTHR43312:SF1">
    <property type="entry name" value="NADP-DEPENDENT OXIDOREDUCTASE DOMAIN-CONTAINING PROTEIN"/>
    <property type="match status" value="1"/>
</dbReference>
<dbReference type="SUPFAM" id="SSF51430">
    <property type="entry name" value="NAD(P)-linked oxidoreductase"/>
    <property type="match status" value="1"/>
</dbReference>
<dbReference type="InterPro" id="IPR053135">
    <property type="entry name" value="AKR2_Oxidoreductase"/>
</dbReference>
<evidence type="ECO:0000259" key="1">
    <source>
        <dbReference type="Pfam" id="PF00248"/>
    </source>
</evidence>